<evidence type="ECO:0000313" key="1">
    <source>
        <dbReference type="EMBL" id="CCA87912.1"/>
    </source>
</evidence>
<dbReference type="EMBL" id="FR854090">
    <property type="protein sequence ID" value="CCA87912.1"/>
    <property type="molecule type" value="Genomic_DNA"/>
</dbReference>
<dbReference type="AlphaFoldDB" id="G3A9F4"/>
<reference evidence="1" key="2">
    <citation type="submission" date="2011-04" db="EMBL/GenBank/DDBJ databases">
        <authorList>
            <person name="Genoscope - CEA"/>
        </authorList>
    </citation>
    <scope>NUCLEOTIDE SEQUENCE</scope>
    <source>
        <strain evidence="1">R24</strain>
    </source>
</reference>
<proteinExistence type="predicted"/>
<sequence length="90" mass="9852">MLVEMGSALTLGGQACRSLTPGRLGNAIPAPRIVVLLWVLYPQTYKKIYFRLFCEVASFALTSKKHFGSVLDGGGLGRKIGDLNYFICLQ</sequence>
<accession>G3A9F4</accession>
<organism evidence="1">
    <name type="scientific">Ralstonia syzygii R24</name>
    <dbReference type="NCBI Taxonomy" id="907261"/>
    <lineage>
        <taxon>Bacteria</taxon>
        <taxon>Pseudomonadati</taxon>
        <taxon>Pseudomonadota</taxon>
        <taxon>Betaproteobacteria</taxon>
        <taxon>Burkholderiales</taxon>
        <taxon>Burkholderiaceae</taxon>
        <taxon>Ralstonia</taxon>
        <taxon>Ralstonia solanacearum species complex</taxon>
    </lineage>
</organism>
<gene>
    <name evidence="1" type="ORF">RALSY_mp10440</name>
</gene>
<name>G3A9F4_9RALS</name>
<protein>
    <submittedName>
        <fullName evidence="1">Uncharacterized protein</fullName>
    </submittedName>
</protein>
<reference evidence="1" key="1">
    <citation type="journal article" date="2011" name="PLoS ONE">
        <title>Ralstonia syzygii, the Blood Disease Bacterium and some Asian R. solanacearum strains form a single genomic species despite divergent lifestyles.</title>
        <authorList>
            <person name="Remenant B."/>
            <person name="de Cambiaire J.C."/>
            <person name="Cellier G."/>
            <person name="Jacobs J.M."/>
            <person name="Mangenot S."/>
            <person name="Barbe V."/>
            <person name="Lajus A."/>
            <person name="Vallenet D."/>
            <person name="Medigue C."/>
            <person name="Fegan M."/>
            <person name="Allen C."/>
            <person name="Prior P."/>
        </authorList>
    </citation>
    <scope>NUCLEOTIDE SEQUENCE</scope>
    <source>
        <strain evidence="1">R24</strain>
    </source>
</reference>